<dbReference type="eggNOG" id="COG3347">
    <property type="taxonomic scope" value="Bacteria"/>
</dbReference>
<evidence type="ECO:0000313" key="2">
    <source>
        <dbReference type="EMBL" id="EAU48432.1"/>
    </source>
</evidence>
<dbReference type="EMBL" id="AATQ01000001">
    <property type="protein sequence ID" value="EAU48432.1"/>
    <property type="molecule type" value="Genomic_DNA"/>
</dbReference>
<protein>
    <submittedName>
        <fullName evidence="2">Short chain dehydrogenase</fullName>
        <ecNumber evidence="2">1.1.1.-</ecNumber>
    </submittedName>
</protein>
<sequence length="392" mass="42314">MTLTLDEADALLAQRVESSRQLGGNPELSMHGGGNTSVKVMREGQRVLHVKGSGWDLATMEPQGMPGLWLDPLFEVKDGPRLSDTEMVGLLRANLLDPAAPNPSVETLLHGYLPARFVDHGHASAVLALASRPEAEQREMVEALFGDSMVFLPYVFPGFDLSIEGARAAAAQPQSTVMWLAQHGLFTWGDTADESLGRFRDAVAVCEAHLAARGAALMPPTAREGNAVLEALRPHLRSALPGFAEHELRGAEPLARLSGQDGMAEAVSRGTVTPDHVIRIKPWPMVIPADADAGTVAKAAEAFAASYTRYFEAHTDGSLTMLDRSPRVVFVPGAGVIGLGRNKTEARINADLAEQNLRVAASAEALGGYQPLPRHEQFRIEYWELEQAKLRK</sequence>
<dbReference type="EC" id="1.1.1.-" evidence="2"/>
<dbReference type="InterPro" id="IPR036409">
    <property type="entry name" value="Aldolase_II/adducin_N_sf"/>
</dbReference>
<dbReference type="SMART" id="SM01007">
    <property type="entry name" value="Aldolase_II"/>
    <property type="match status" value="1"/>
</dbReference>
<dbReference type="GO" id="GO:0016491">
    <property type="term" value="F:oxidoreductase activity"/>
    <property type="evidence" value="ECO:0007669"/>
    <property type="project" value="UniProtKB-KW"/>
</dbReference>
<dbReference type="Gene3D" id="3.40.225.10">
    <property type="entry name" value="Class II aldolase/adducin N-terminal domain"/>
    <property type="match status" value="1"/>
</dbReference>
<dbReference type="InterPro" id="IPR001303">
    <property type="entry name" value="Aldolase_II/adducin_N"/>
</dbReference>
<accession>Q0FWX0</accession>
<reference evidence="2 3" key="1">
    <citation type="journal article" date="2010" name="J. Bacteriol.">
        <title>Genome sequences of Pelagibaca bermudensis HTCC2601T and Maritimibacter alkaliphilus HTCC2654T, the type strains of two marine Roseobacter genera.</title>
        <authorList>
            <person name="Thrash J.C."/>
            <person name="Cho J.C."/>
            <person name="Ferriera S."/>
            <person name="Johnson J."/>
            <person name="Vergin K.L."/>
            <person name="Giovannoni S.J."/>
        </authorList>
    </citation>
    <scope>NUCLEOTIDE SEQUENCE [LARGE SCALE GENOMIC DNA]</scope>
    <source>
        <strain evidence="3">DSM 26914 / JCM 13377 / KCTC 12554 / HTCC2601</strain>
    </source>
</reference>
<dbReference type="Proteomes" id="UP000006230">
    <property type="component" value="Unassembled WGS sequence"/>
</dbReference>
<dbReference type="SUPFAM" id="SSF53639">
    <property type="entry name" value="AraD/HMP-PK domain-like"/>
    <property type="match status" value="1"/>
</dbReference>
<evidence type="ECO:0000259" key="1">
    <source>
        <dbReference type="SMART" id="SM01007"/>
    </source>
</evidence>
<dbReference type="OrthoDB" id="9774430at2"/>
<feature type="domain" description="Class II aldolase/adducin N-terminal" evidence="1">
    <location>
        <begin position="14"/>
        <end position="210"/>
    </location>
</feature>
<gene>
    <name evidence="2" type="ORF">R2601_02628</name>
</gene>
<dbReference type="RefSeq" id="WP_007801853.1">
    <property type="nucleotide sequence ID" value="NZ_DS022277.1"/>
</dbReference>
<comment type="caution">
    <text evidence="2">The sequence shown here is derived from an EMBL/GenBank/DDBJ whole genome shotgun (WGS) entry which is preliminary data.</text>
</comment>
<organism evidence="2 3">
    <name type="scientific">Salipiger bermudensis (strain DSM 26914 / JCM 13377 / KCTC 12554 / HTCC2601)</name>
    <name type="common">Pelagibaca bermudensis</name>
    <dbReference type="NCBI Taxonomy" id="314265"/>
    <lineage>
        <taxon>Bacteria</taxon>
        <taxon>Pseudomonadati</taxon>
        <taxon>Pseudomonadota</taxon>
        <taxon>Alphaproteobacteria</taxon>
        <taxon>Rhodobacterales</taxon>
        <taxon>Roseobacteraceae</taxon>
        <taxon>Salipiger</taxon>
    </lineage>
</organism>
<keyword evidence="2" id="KW-0560">Oxidoreductase</keyword>
<name>Q0FWX0_SALBH</name>
<evidence type="ECO:0000313" key="3">
    <source>
        <dbReference type="Proteomes" id="UP000006230"/>
    </source>
</evidence>
<dbReference type="Pfam" id="PF00596">
    <property type="entry name" value="Aldolase_II"/>
    <property type="match status" value="1"/>
</dbReference>
<dbReference type="AlphaFoldDB" id="Q0FWX0"/>
<dbReference type="HOGENOM" id="CLU_045773_0_0_5"/>
<proteinExistence type="predicted"/>
<dbReference type="STRING" id="314265.R2601_02628"/>
<keyword evidence="3" id="KW-1185">Reference proteome</keyword>